<feature type="region of interest" description="Disordered" evidence="1">
    <location>
        <begin position="1"/>
        <end position="83"/>
    </location>
</feature>
<dbReference type="AlphaFoldDB" id="A0A915EQB1"/>
<evidence type="ECO:0000256" key="1">
    <source>
        <dbReference type="SAM" id="MobiDB-lite"/>
    </source>
</evidence>
<proteinExistence type="predicted"/>
<accession>A0A915EQB1</accession>
<dbReference type="Proteomes" id="UP000887574">
    <property type="component" value="Unplaced"/>
</dbReference>
<evidence type="ECO:0000313" key="3">
    <source>
        <dbReference type="WBParaSite" id="jg8244"/>
    </source>
</evidence>
<reference evidence="3" key="1">
    <citation type="submission" date="2022-11" db="UniProtKB">
        <authorList>
            <consortium name="WormBaseParasite"/>
        </authorList>
    </citation>
    <scope>IDENTIFICATION</scope>
</reference>
<evidence type="ECO:0000313" key="2">
    <source>
        <dbReference type="Proteomes" id="UP000887574"/>
    </source>
</evidence>
<feature type="compositionally biased region" description="Basic and acidic residues" evidence="1">
    <location>
        <begin position="19"/>
        <end position="56"/>
    </location>
</feature>
<feature type="compositionally biased region" description="Basic residues" evidence="1">
    <location>
        <begin position="73"/>
        <end position="83"/>
    </location>
</feature>
<sequence length="83" mass="9935">MFKKRKAKGGKSVKKRENRKQGFHELQRRANNEQKKKIEQELLRECRNQNKSKKTENPSVRKPTKPALCPALHRFKPKNQIRK</sequence>
<name>A0A915EQB1_9BILA</name>
<dbReference type="WBParaSite" id="jg8244">
    <property type="protein sequence ID" value="jg8244"/>
    <property type="gene ID" value="jg8244"/>
</dbReference>
<feature type="compositionally biased region" description="Basic residues" evidence="1">
    <location>
        <begin position="1"/>
        <end position="18"/>
    </location>
</feature>
<keyword evidence="2" id="KW-1185">Reference proteome</keyword>
<protein>
    <submittedName>
        <fullName evidence="3">Uncharacterized protein</fullName>
    </submittedName>
</protein>
<organism evidence="2 3">
    <name type="scientific">Ditylenchus dipsaci</name>
    <dbReference type="NCBI Taxonomy" id="166011"/>
    <lineage>
        <taxon>Eukaryota</taxon>
        <taxon>Metazoa</taxon>
        <taxon>Ecdysozoa</taxon>
        <taxon>Nematoda</taxon>
        <taxon>Chromadorea</taxon>
        <taxon>Rhabditida</taxon>
        <taxon>Tylenchina</taxon>
        <taxon>Tylenchomorpha</taxon>
        <taxon>Sphaerularioidea</taxon>
        <taxon>Anguinidae</taxon>
        <taxon>Anguininae</taxon>
        <taxon>Ditylenchus</taxon>
    </lineage>
</organism>